<dbReference type="OrthoDB" id="3767534at2759"/>
<feature type="binding site" description="axial binding residue" evidence="9">
    <location>
        <position position="46"/>
    </location>
    <ligand>
        <name>heme</name>
        <dbReference type="ChEBI" id="CHEBI:30413"/>
    </ligand>
    <ligandPart>
        <name>Fe</name>
        <dbReference type="ChEBI" id="CHEBI:18248"/>
    </ligandPart>
</feature>
<evidence type="ECO:0000256" key="1">
    <source>
        <dbReference type="ARBA" id="ARBA00004589"/>
    </source>
</evidence>
<keyword evidence="6 10" id="KW-0732">Signal</keyword>
<evidence type="ECO:0000256" key="10">
    <source>
        <dbReference type="SAM" id="SignalP"/>
    </source>
</evidence>
<evidence type="ECO:0000256" key="6">
    <source>
        <dbReference type="ARBA" id="ARBA00022729"/>
    </source>
</evidence>
<dbReference type="GO" id="GO:0046872">
    <property type="term" value="F:metal ion binding"/>
    <property type="evidence" value="ECO:0007669"/>
    <property type="project" value="UniProtKB-UniRule"/>
</dbReference>
<keyword evidence="7" id="KW-1015">Disulfide bond</keyword>
<comment type="subcellular location">
    <subcellularLocation>
        <location evidence="1">Membrane</location>
        <topology evidence="1">Lipid-anchor</topology>
        <topology evidence="1">GPI-anchor</topology>
    </subcellularLocation>
    <subcellularLocation>
        <location evidence="2">Secreted</location>
    </subcellularLocation>
</comment>
<feature type="domain" description="CFEM" evidence="11">
    <location>
        <begin position="1"/>
        <end position="89"/>
    </location>
</feature>
<evidence type="ECO:0000313" key="13">
    <source>
        <dbReference type="Proteomes" id="UP000554235"/>
    </source>
</evidence>
<dbReference type="EMBL" id="JAADYS010000635">
    <property type="protein sequence ID" value="KAF4468287.1"/>
    <property type="molecule type" value="Genomic_DNA"/>
</dbReference>
<dbReference type="Proteomes" id="UP000554235">
    <property type="component" value="Unassembled WGS sequence"/>
</dbReference>
<keyword evidence="5" id="KW-0472">Membrane</keyword>
<evidence type="ECO:0000256" key="2">
    <source>
        <dbReference type="ARBA" id="ARBA00004613"/>
    </source>
</evidence>
<accession>A0A8H4PKM0</accession>
<protein>
    <recommendedName>
        <fullName evidence="11">CFEM domain-containing protein</fullName>
    </recommendedName>
</protein>
<keyword evidence="9" id="KW-0479">Metal-binding</keyword>
<name>A0A8H4PKM0_9HYPO</name>
<evidence type="ECO:0000256" key="8">
    <source>
        <dbReference type="ARBA" id="ARBA00023288"/>
    </source>
</evidence>
<evidence type="ECO:0000259" key="11">
    <source>
        <dbReference type="PROSITE" id="PS52012"/>
    </source>
</evidence>
<proteinExistence type="inferred from homology"/>
<evidence type="ECO:0000256" key="5">
    <source>
        <dbReference type="ARBA" id="ARBA00022622"/>
    </source>
</evidence>
<keyword evidence="9" id="KW-0349">Heme</keyword>
<evidence type="ECO:0000256" key="3">
    <source>
        <dbReference type="ARBA" id="ARBA00010031"/>
    </source>
</evidence>
<sequence length="89" mass="8632">MQLTTFLLATLSGVAFAQVDCPETSAIPTCGAPCITSAASAVGCTDIPCQCSSSEAIQASALNCVLGNCGLETALSVQAAAAAVCTACA</sequence>
<dbReference type="GO" id="GO:0098552">
    <property type="term" value="C:side of membrane"/>
    <property type="evidence" value="ECO:0007669"/>
    <property type="project" value="UniProtKB-KW"/>
</dbReference>
<evidence type="ECO:0000256" key="4">
    <source>
        <dbReference type="ARBA" id="ARBA00022525"/>
    </source>
</evidence>
<comment type="caution">
    <text evidence="12">The sequence shown here is derived from an EMBL/GenBank/DDBJ whole genome shotgun (WGS) entry which is preliminary data.</text>
</comment>
<organism evidence="12 13">
    <name type="scientific">Fusarium albosuccineum</name>
    <dbReference type="NCBI Taxonomy" id="1237068"/>
    <lineage>
        <taxon>Eukaryota</taxon>
        <taxon>Fungi</taxon>
        <taxon>Dikarya</taxon>
        <taxon>Ascomycota</taxon>
        <taxon>Pezizomycotina</taxon>
        <taxon>Sordariomycetes</taxon>
        <taxon>Hypocreomycetidae</taxon>
        <taxon>Hypocreales</taxon>
        <taxon>Nectriaceae</taxon>
        <taxon>Fusarium</taxon>
        <taxon>Fusarium decemcellulare species complex</taxon>
    </lineage>
</organism>
<reference evidence="12 13" key="1">
    <citation type="submission" date="2020-01" db="EMBL/GenBank/DDBJ databases">
        <title>Identification and distribution of gene clusters putatively required for synthesis of sphingolipid metabolism inhibitors in phylogenetically diverse species of the filamentous fungus Fusarium.</title>
        <authorList>
            <person name="Kim H.-S."/>
            <person name="Busman M."/>
            <person name="Brown D.W."/>
            <person name="Divon H."/>
            <person name="Uhlig S."/>
            <person name="Proctor R.H."/>
        </authorList>
    </citation>
    <scope>NUCLEOTIDE SEQUENCE [LARGE SCALE GENOMIC DNA]</scope>
    <source>
        <strain evidence="12 13">NRRL 20459</strain>
    </source>
</reference>
<evidence type="ECO:0000256" key="9">
    <source>
        <dbReference type="PROSITE-ProRule" id="PRU01356"/>
    </source>
</evidence>
<dbReference type="AlphaFoldDB" id="A0A8H4PKM0"/>
<dbReference type="PROSITE" id="PS52012">
    <property type="entry name" value="CFEM"/>
    <property type="match status" value="1"/>
</dbReference>
<evidence type="ECO:0000313" key="12">
    <source>
        <dbReference type="EMBL" id="KAF4468287.1"/>
    </source>
</evidence>
<dbReference type="Pfam" id="PF05730">
    <property type="entry name" value="CFEM"/>
    <property type="match status" value="1"/>
</dbReference>
<feature type="chain" id="PRO_5034981266" description="CFEM domain-containing protein" evidence="10">
    <location>
        <begin position="18"/>
        <end position="89"/>
    </location>
</feature>
<keyword evidence="8" id="KW-0449">Lipoprotein</keyword>
<comment type="similarity">
    <text evidence="3">Belongs to the RBT5 family.</text>
</comment>
<keyword evidence="13" id="KW-1185">Reference proteome</keyword>
<dbReference type="GO" id="GO:0005576">
    <property type="term" value="C:extracellular region"/>
    <property type="evidence" value="ECO:0007669"/>
    <property type="project" value="UniProtKB-SubCell"/>
</dbReference>
<keyword evidence="9" id="KW-0408">Iron</keyword>
<keyword evidence="5" id="KW-0325">Glycoprotein</keyword>
<feature type="signal peptide" evidence="10">
    <location>
        <begin position="1"/>
        <end position="17"/>
    </location>
</feature>
<gene>
    <name evidence="12" type="ORF">FALBO_4825</name>
</gene>
<evidence type="ECO:0000256" key="7">
    <source>
        <dbReference type="ARBA" id="ARBA00023157"/>
    </source>
</evidence>
<dbReference type="InterPro" id="IPR008427">
    <property type="entry name" value="Extracellular_membr_CFEM_dom"/>
</dbReference>
<keyword evidence="4" id="KW-0964">Secreted</keyword>
<comment type="caution">
    <text evidence="9">Lacks conserved residue(s) required for the propagation of feature annotation.</text>
</comment>
<keyword evidence="5" id="KW-0336">GPI-anchor</keyword>